<evidence type="ECO:0000313" key="3">
    <source>
        <dbReference type="Proteomes" id="UP000837857"/>
    </source>
</evidence>
<sequence>MSALDVLDSKVNNRIEEEFISKARERWNKLGIMDPESEDERYNKNVYREPKIIQHKIKVIDDGEEKDVRKLPSHLQEFVTFTAKDNKQESGSSGALLTKSETSKSPRAHRK</sequence>
<feature type="region of interest" description="Disordered" evidence="1">
    <location>
        <begin position="85"/>
        <end position="111"/>
    </location>
</feature>
<accession>A0ABN8IYI4</accession>
<organism evidence="2 3">
    <name type="scientific">Iphiclides podalirius</name>
    <name type="common">scarce swallowtail</name>
    <dbReference type="NCBI Taxonomy" id="110791"/>
    <lineage>
        <taxon>Eukaryota</taxon>
        <taxon>Metazoa</taxon>
        <taxon>Ecdysozoa</taxon>
        <taxon>Arthropoda</taxon>
        <taxon>Hexapoda</taxon>
        <taxon>Insecta</taxon>
        <taxon>Pterygota</taxon>
        <taxon>Neoptera</taxon>
        <taxon>Endopterygota</taxon>
        <taxon>Lepidoptera</taxon>
        <taxon>Glossata</taxon>
        <taxon>Ditrysia</taxon>
        <taxon>Papilionoidea</taxon>
        <taxon>Papilionidae</taxon>
        <taxon>Papilioninae</taxon>
        <taxon>Iphiclides</taxon>
    </lineage>
</organism>
<dbReference type="EMBL" id="OW152818">
    <property type="protein sequence ID" value="CAH2071388.1"/>
    <property type="molecule type" value="Genomic_DNA"/>
</dbReference>
<evidence type="ECO:0000256" key="1">
    <source>
        <dbReference type="SAM" id="MobiDB-lite"/>
    </source>
</evidence>
<feature type="compositionally biased region" description="Polar residues" evidence="1">
    <location>
        <begin position="89"/>
        <end position="105"/>
    </location>
</feature>
<protein>
    <submittedName>
        <fullName evidence="2">Uncharacterized protein</fullName>
    </submittedName>
</protein>
<feature type="non-terminal residue" evidence="2">
    <location>
        <position position="111"/>
    </location>
</feature>
<gene>
    <name evidence="2" type="ORF">IPOD504_LOCUS15099</name>
</gene>
<evidence type="ECO:0000313" key="2">
    <source>
        <dbReference type="EMBL" id="CAH2071388.1"/>
    </source>
</evidence>
<name>A0ABN8IYI4_9NEOP</name>
<proteinExistence type="predicted"/>
<dbReference type="Proteomes" id="UP000837857">
    <property type="component" value="Chromosome 6"/>
</dbReference>
<keyword evidence="3" id="KW-1185">Reference proteome</keyword>
<reference evidence="2" key="1">
    <citation type="submission" date="2022-03" db="EMBL/GenBank/DDBJ databases">
        <authorList>
            <person name="Martin H S."/>
        </authorList>
    </citation>
    <scope>NUCLEOTIDE SEQUENCE</scope>
</reference>